<protein>
    <submittedName>
        <fullName evidence="1">Uncharacterized protein</fullName>
    </submittedName>
</protein>
<sequence>MSFFENNTRIKERENIKILYKNYIDAMNSYNIVLRYRMFWQKDEDGHDILTIQHLKSRKRESLGRRCRETEKTKLDFDKSKSEIKKLLFNLEEKIKNKRGPNGILPIKILDATLS</sequence>
<gene>
    <name evidence="1" type="ORF">HUE87_08100</name>
</gene>
<evidence type="ECO:0000313" key="2">
    <source>
        <dbReference type="Proteomes" id="UP000593836"/>
    </source>
</evidence>
<dbReference type="AlphaFoldDB" id="A0A7S7LYR3"/>
<dbReference type="KEGG" id="smas:HUE87_08100"/>
<reference evidence="1 2" key="1">
    <citation type="submission" date="2020-05" db="EMBL/GenBank/DDBJ databases">
        <title>Sulfurimonas marisnigri, sp. nov., and Sulfurimonas baltica, sp. nov., manganese oxide reducing chemolithoautotrophs of the class Epsilonproteobacteria isolated from the pelagic redoxclines of the Black and Baltic Seas and emended description of the genus Sulfurimonas.</title>
        <authorList>
            <person name="Henkel J.V."/>
            <person name="Laudan C."/>
            <person name="Werner J."/>
            <person name="Neu T."/>
            <person name="Plewe S."/>
            <person name="Sproer C."/>
            <person name="Bunk B."/>
            <person name="Schulz-Vogt H.N."/>
        </authorList>
    </citation>
    <scope>NUCLEOTIDE SEQUENCE [LARGE SCALE GENOMIC DNA]</scope>
    <source>
        <strain evidence="1 2">SoZ1</strain>
    </source>
</reference>
<proteinExistence type="predicted"/>
<dbReference type="EMBL" id="CP054493">
    <property type="protein sequence ID" value="QOY53857.1"/>
    <property type="molecule type" value="Genomic_DNA"/>
</dbReference>
<keyword evidence="2" id="KW-1185">Reference proteome</keyword>
<accession>A0A7S7LYR3</accession>
<dbReference type="RefSeq" id="WP_194365692.1">
    <property type="nucleotide sequence ID" value="NZ_CP054493.1"/>
</dbReference>
<organism evidence="1 2">
    <name type="scientific">Candidatus Sulfurimonas marisnigri</name>
    <dbReference type="NCBI Taxonomy" id="2740405"/>
    <lineage>
        <taxon>Bacteria</taxon>
        <taxon>Pseudomonadati</taxon>
        <taxon>Campylobacterota</taxon>
        <taxon>Epsilonproteobacteria</taxon>
        <taxon>Campylobacterales</taxon>
        <taxon>Sulfurimonadaceae</taxon>
        <taxon>Sulfurimonas</taxon>
    </lineage>
</organism>
<dbReference type="Proteomes" id="UP000593836">
    <property type="component" value="Chromosome"/>
</dbReference>
<evidence type="ECO:0000313" key="1">
    <source>
        <dbReference type="EMBL" id="QOY53857.1"/>
    </source>
</evidence>
<name>A0A7S7LYR3_9BACT</name>